<feature type="region of interest" description="Disordered" evidence="6">
    <location>
        <begin position="1"/>
        <end position="24"/>
    </location>
</feature>
<evidence type="ECO:0000256" key="4">
    <source>
        <dbReference type="ARBA" id="ARBA00022525"/>
    </source>
</evidence>
<dbReference type="GO" id="GO:0005615">
    <property type="term" value="C:extracellular space"/>
    <property type="evidence" value="ECO:0007669"/>
    <property type="project" value="InterPro"/>
</dbReference>
<dbReference type="Gene3D" id="2.60.120.200">
    <property type="match status" value="1"/>
</dbReference>
<dbReference type="GO" id="GO:0005509">
    <property type="term" value="F:calcium ion binding"/>
    <property type="evidence" value="ECO:0007669"/>
    <property type="project" value="InterPro"/>
</dbReference>
<feature type="compositionally biased region" description="Low complexity" evidence="6">
    <location>
        <begin position="8"/>
        <end position="24"/>
    </location>
</feature>
<dbReference type="Pfam" id="PF19077">
    <property type="entry name" value="Big_13"/>
    <property type="match status" value="3"/>
</dbReference>
<keyword evidence="4" id="KW-0964">Secreted</keyword>
<dbReference type="PROSITE" id="PS51762">
    <property type="entry name" value="GH16_2"/>
    <property type="match status" value="1"/>
</dbReference>
<evidence type="ECO:0000313" key="8">
    <source>
        <dbReference type="EMBL" id="QIP05523.1"/>
    </source>
</evidence>
<evidence type="ECO:0000313" key="9">
    <source>
        <dbReference type="Proteomes" id="UP000500895"/>
    </source>
</evidence>
<evidence type="ECO:0000259" key="7">
    <source>
        <dbReference type="PROSITE" id="PS51762"/>
    </source>
</evidence>
<sequence>MRRTGNFSSRTSTTTKTTSVSAPSITSISPDTNVIGDGLTDANVLQLAGSAAANSTIKIYDGGALIGAVVANSSGVWSFTSSVLLDGQHNFSATSTLSGTTSKSSSVKSITVDTVAPGAPIITDDHLTGTNQVTLSGTAEANSKLIIYDGDVQLGSTTVASNGSWTYTSGALSNGAQKFTLTATDAAGNVSVASQSVSLTIGAPTTDSSIKAPAQAAVQSFGHLVFDDEFNSTSSIDMSNSHAAGYDWYLQNWFSTGATNANNVTISNGALMLGGGTGQAALVSAFANSSGGYTGTVFGNGAYMEASIKFDPSAGGSAWSWPAFWGLSIEHIIDPGATGVSQAAGQAAGYSHYAEVDIMEYMNGLSTGQYLGTIHDWSGTYSTTDGWQINIANYGNSFINVGSVDWSAYHSYGLSWVPQSGNTPGHATWYFDGQAMSSVYWLAPTTTTATAALAGSDSGSLTPSASASATSTYSILDSQQLALSLQTDSSWPMYVDWVRVWQSDSSSVKLIAPVITSFSDSGVVGDGITNVKAVVLTGTAAANSVEMIYDGTTWLGTAAADSNGVWKFTTSDLADGTHRFIATATDSAGNSSTASTALSVTVDTVAPTVSLYNESFSGGKLTLTGASSQFGDKISVYDGSTLLGTTTTGSDGTWSFSSTNVPSSIHTYTVTAADVAGNIGSARDHAILGNSSANSLVGTSGFDIIVGNGGNDTYLGGAGGDLMYAGSGKDTFVFKAVSDSTPGDWAAIIGFDHVNDAIQFSGISGINGTNGIALFQGQLAGSGNLTLNAHSVAYIETGGNTFVLVNTTNAAQTVTAQDTHAANMEIALTGTHLGLTSNDFLLA</sequence>
<dbReference type="InterPro" id="IPR001343">
    <property type="entry name" value="Hemolysn_Ca-bd"/>
</dbReference>
<dbReference type="InterPro" id="IPR013858">
    <property type="entry name" value="Peptidase_M10B_C"/>
</dbReference>
<dbReference type="InterPro" id="IPR011049">
    <property type="entry name" value="Serralysin-like_metalloprot_C"/>
</dbReference>
<dbReference type="NCBIfam" id="NF033510">
    <property type="entry name" value="Ca_tandemer"/>
    <property type="match status" value="3"/>
</dbReference>
<dbReference type="GO" id="GO:0004553">
    <property type="term" value="F:hydrolase activity, hydrolyzing O-glycosyl compounds"/>
    <property type="evidence" value="ECO:0007669"/>
    <property type="project" value="InterPro"/>
</dbReference>
<comment type="cofactor">
    <cofactor evidence="1">
        <name>Ca(2+)</name>
        <dbReference type="ChEBI" id="CHEBI:29108"/>
    </cofactor>
</comment>
<dbReference type="Gene3D" id="2.60.40.10">
    <property type="entry name" value="Immunoglobulins"/>
    <property type="match status" value="4"/>
</dbReference>
<feature type="domain" description="GH16" evidence="7">
    <location>
        <begin position="205"/>
        <end position="506"/>
    </location>
</feature>
<dbReference type="InterPro" id="IPR013320">
    <property type="entry name" value="ConA-like_dom_sf"/>
</dbReference>
<dbReference type="EMBL" id="CP050066">
    <property type="protein sequence ID" value="QIP05523.1"/>
    <property type="molecule type" value="Genomic_DNA"/>
</dbReference>
<keyword evidence="5" id="KW-0677">Repeat</keyword>
<dbReference type="SUPFAM" id="SSF49899">
    <property type="entry name" value="Concanavalin A-like lectins/glucanases"/>
    <property type="match status" value="1"/>
</dbReference>
<comment type="similarity">
    <text evidence="3">Belongs to the glycosyl hydrolase 16 family.</text>
</comment>
<name>A0A6G8ZZY4_9BRAD</name>
<comment type="subcellular location">
    <subcellularLocation>
        <location evidence="2">Secreted</location>
    </subcellularLocation>
</comment>
<evidence type="ECO:0000256" key="2">
    <source>
        <dbReference type="ARBA" id="ARBA00004613"/>
    </source>
</evidence>
<dbReference type="Pfam" id="PF00353">
    <property type="entry name" value="HemolysinCabind"/>
    <property type="match status" value="1"/>
</dbReference>
<dbReference type="InterPro" id="IPR000757">
    <property type="entry name" value="Beta-glucanase-like"/>
</dbReference>
<dbReference type="InterPro" id="IPR013783">
    <property type="entry name" value="Ig-like_fold"/>
</dbReference>
<evidence type="ECO:0000256" key="6">
    <source>
        <dbReference type="SAM" id="MobiDB-lite"/>
    </source>
</evidence>
<dbReference type="InterPro" id="IPR044016">
    <property type="entry name" value="Big_13"/>
</dbReference>
<dbReference type="SUPFAM" id="SSF51120">
    <property type="entry name" value="beta-Roll"/>
    <property type="match status" value="1"/>
</dbReference>
<evidence type="ECO:0000256" key="1">
    <source>
        <dbReference type="ARBA" id="ARBA00001913"/>
    </source>
</evidence>
<organism evidence="8 9">
    <name type="scientific">Bradyrhizobium symbiodeficiens</name>
    <dbReference type="NCBI Taxonomy" id="1404367"/>
    <lineage>
        <taxon>Bacteria</taxon>
        <taxon>Pseudomonadati</taxon>
        <taxon>Pseudomonadota</taxon>
        <taxon>Alphaproteobacteria</taxon>
        <taxon>Hyphomicrobiales</taxon>
        <taxon>Nitrobacteraceae</taxon>
        <taxon>Bradyrhizobium</taxon>
    </lineage>
</organism>
<reference evidence="8 9" key="1">
    <citation type="journal article" date="2020" name="Int. J. Syst. Evol. Microbiol.">
        <title>Description and complete genome sequences of Bradyrhizobium symbiodeficiens sp. nov., a non-symbiotic bacterium associated with legumes native to Canada.</title>
        <authorList>
            <person name="Bromfield E.S.P."/>
            <person name="Cloutier S."/>
            <person name="Nguyen H.D.T."/>
        </authorList>
    </citation>
    <scope>NUCLEOTIDE SEQUENCE [LARGE SCALE GENOMIC DNA]</scope>
    <source>
        <strain evidence="8 9">101S1MB</strain>
    </source>
</reference>
<dbReference type="AlphaFoldDB" id="A0A6G8ZZY4"/>
<dbReference type="Proteomes" id="UP000500895">
    <property type="component" value="Chromosome"/>
</dbReference>
<evidence type="ECO:0000256" key="5">
    <source>
        <dbReference type="ARBA" id="ARBA00022737"/>
    </source>
</evidence>
<dbReference type="Pfam" id="PF08548">
    <property type="entry name" value="Peptidase_M10_C"/>
    <property type="match status" value="1"/>
</dbReference>
<protein>
    <submittedName>
        <fullName evidence="8">Ig-like domain-containing protein</fullName>
    </submittedName>
</protein>
<dbReference type="GO" id="GO:0005975">
    <property type="term" value="P:carbohydrate metabolic process"/>
    <property type="evidence" value="ECO:0007669"/>
    <property type="project" value="InterPro"/>
</dbReference>
<dbReference type="RefSeq" id="WP_166466863.1">
    <property type="nucleotide sequence ID" value="NZ_CP050066.2"/>
</dbReference>
<evidence type="ECO:0000256" key="3">
    <source>
        <dbReference type="ARBA" id="ARBA00006865"/>
    </source>
</evidence>
<proteinExistence type="inferred from homology"/>
<accession>A0A6G8ZZY4</accession>
<gene>
    <name evidence="8" type="ORF">HAV00_04320</name>
</gene>